<dbReference type="Pfam" id="PF04397">
    <property type="entry name" value="LytTR"/>
    <property type="match status" value="1"/>
</dbReference>
<dbReference type="SMART" id="SM00448">
    <property type="entry name" value="REC"/>
    <property type="match status" value="1"/>
</dbReference>
<evidence type="ECO:0000313" key="4">
    <source>
        <dbReference type="EMBL" id="NML40029.1"/>
    </source>
</evidence>
<dbReference type="InterPro" id="IPR011006">
    <property type="entry name" value="CheY-like_superfamily"/>
</dbReference>
<keyword evidence="1" id="KW-0597">Phosphoprotein</keyword>
<dbReference type="Pfam" id="PF00072">
    <property type="entry name" value="Response_reg"/>
    <property type="match status" value="1"/>
</dbReference>
<reference evidence="4 5" key="1">
    <citation type="submission" date="2020-04" db="EMBL/GenBank/DDBJ databases">
        <title>Chitinophaga sp. G-6-1-13 sp. nov., isolated from soil.</title>
        <authorList>
            <person name="Dahal R.H."/>
            <person name="Chaudhary D.K."/>
        </authorList>
    </citation>
    <scope>NUCLEOTIDE SEQUENCE [LARGE SCALE GENOMIC DNA]</scope>
    <source>
        <strain evidence="4 5">G-6-1-13</strain>
    </source>
</reference>
<dbReference type="InterPro" id="IPR001789">
    <property type="entry name" value="Sig_transdc_resp-reg_receiver"/>
</dbReference>
<dbReference type="PANTHER" id="PTHR37299">
    <property type="entry name" value="TRANSCRIPTIONAL REGULATOR-RELATED"/>
    <property type="match status" value="1"/>
</dbReference>
<evidence type="ECO:0000259" key="2">
    <source>
        <dbReference type="PROSITE" id="PS50110"/>
    </source>
</evidence>
<feature type="domain" description="HTH LytTR-type" evidence="3">
    <location>
        <begin position="134"/>
        <end position="232"/>
    </location>
</feature>
<dbReference type="RefSeq" id="WP_169227071.1">
    <property type="nucleotide sequence ID" value="NZ_JABBGC010000002.1"/>
</dbReference>
<dbReference type="PROSITE" id="PS50930">
    <property type="entry name" value="HTH_LYTTR"/>
    <property type="match status" value="1"/>
</dbReference>
<comment type="caution">
    <text evidence="4">The sequence shown here is derived from an EMBL/GenBank/DDBJ whole genome shotgun (WGS) entry which is preliminary data.</text>
</comment>
<proteinExistence type="predicted"/>
<dbReference type="PANTHER" id="PTHR37299:SF1">
    <property type="entry name" value="STAGE 0 SPORULATION PROTEIN A HOMOLOG"/>
    <property type="match status" value="1"/>
</dbReference>
<dbReference type="EMBL" id="JABBGC010000002">
    <property type="protein sequence ID" value="NML40029.1"/>
    <property type="molecule type" value="Genomic_DNA"/>
</dbReference>
<dbReference type="GO" id="GO:0003677">
    <property type="term" value="F:DNA binding"/>
    <property type="evidence" value="ECO:0007669"/>
    <property type="project" value="InterPro"/>
</dbReference>
<dbReference type="GO" id="GO:0000156">
    <property type="term" value="F:phosphorelay response regulator activity"/>
    <property type="evidence" value="ECO:0007669"/>
    <property type="project" value="InterPro"/>
</dbReference>
<accession>A0A848GRP1</accession>
<dbReference type="SMART" id="SM00850">
    <property type="entry name" value="LytTR"/>
    <property type="match status" value="1"/>
</dbReference>
<name>A0A848GRP1_9BACT</name>
<keyword evidence="5" id="KW-1185">Reference proteome</keyword>
<evidence type="ECO:0000256" key="1">
    <source>
        <dbReference type="PROSITE-ProRule" id="PRU00169"/>
    </source>
</evidence>
<organism evidence="4 5">
    <name type="scientific">Chitinophaga fulva</name>
    <dbReference type="NCBI Taxonomy" id="2728842"/>
    <lineage>
        <taxon>Bacteria</taxon>
        <taxon>Pseudomonadati</taxon>
        <taxon>Bacteroidota</taxon>
        <taxon>Chitinophagia</taxon>
        <taxon>Chitinophagales</taxon>
        <taxon>Chitinophagaceae</taxon>
        <taxon>Chitinophaga</taxon>
    </lineage>
</organism>
<dbReference type="Proteomes" id="UP000583266">
    <property type="component" value="Unassembled WGS sequence"/>
</dbReference>
<dbReference type="Gene3D" id="2.40.50.1020">
    <property type="entry name" value="LytTr DNA-binding domain"/>
    <property type="match status" value="1"/>
</dbReference>
<gene>
    <name evidence="4" type="ORF">HHL17_22700</name>
</gene>
<dbReference type="SUPFAM" id="SSF52172">
    <property type="entry name" value="CheY-like"/>
    <property type="match status" value="1"/>
</dbReference>
<sequence length="232" mass="26064">MKKIKCLIVDDEPIARQIIAGYCNTIPSLEIAGACGNSFEAREMMTGGDIQLLFLDIHMPVLDGIAFLKTIKHPPQIIFTTAYKEYAATAFDLAACDYLVKPFSLERFIIAVDRAMERLSDASPDDRVAEDGYLVFKTEGKIYRIKYEQLLYAEASGNYTRVVTTETVIVLNMSFTSVEKVLPGSYFVRVHRSFIVNKSKISLIQGQTIFLDKVEIPIGKNFKRGLFNILGL</sequence>
<feature type="domain" description="Response regulatory" evidence="2">
    <location>
        <begin position="5"/>
        <end position="116"/>
    </location>
</feature>
<protein>
    <submittedName>
        <fullName evidence="4">Response regulator transcription factor</fullName>
    </submittedName>
</protein>
<evidence type="ECO:0000259" key="3">
    <source>
        <dbReference type="PROSITE" id="PS50930"/>
    </source>
</evidence>
<dbReference type="PROSITE" id="PS50110">
    <property type="entry name" value="RESPONSE_REGULATORY"/>
    <property type="match status" value="1"/>
</dbReference>
<dbReference type="AlphaFoldDB" id="A0A848GRP1"/>
<dbReference type="Gene3D" id="3.40.50.2300">
    <property type="match status" value="1"/>
</dbReference>
<dbReference type="InterPro" id="IPR007492">
    <property type="entry name" value="LytTR_DNA-bd_dom"/>
</dbReference>
<evidence type="ECO:0000313" key="5">
    <source>
        <dbReference type="Proteomes" id="UP000583266"/>
    </source>
</evidence>
<dbReference type="InterPro" id="IPR046947">
    <property type="entry name" value="LytR-like"/>
</dbReference>
<feature type="modified residue" description="4-aspartylphosphate" evidence="1">
    <location>
        <position position="56"/>
    </location>
</feature>